<dbReference type="InterPro" id="IPR014284">
    <property type="entry name" value="RNA_pol_sigma-70_dom"/>
</dbReference>
<dbReference type="PANTHER" id="PTHR31157:SF1">
    <property type="entry name" value="SCP DOMAIN-CONTAINING PROTEIN"/>
    <property type="match status" value="1"/>
</dbReference>
<dbReference type="PANTHER" id="PTHR31157">
    <property type="entry name" value="SCP DOMAIN-CONTAINING PROTEIN"/>
    <property type="match status" value="1"/>
</dbReference>
<feature type="transmembrane region" description="Helical" evidence="3">
    <location>
        <begin position="390"/>
        <end position="408"/>
    </location>
</feature>
<feature type="transmembrane region" description="Helical" evidence="3">
    <location>
        <begin position="287"/>
        <end position="310"/>
    </location>
</feature>
<comment type="caution">
    <text evidence="6">The sequence shown here is derived from an EMBL/GenBank/DDBJ whole genome shotgun (WGS) entry which is preliminary data.</text>
</comment>
<name>A0ABP5YE87_9ACTN</name>
<evidence type="ECO:0000256" key="2">
    <source>
        <dbReference type="SAM" id="MobiDB-lite"/>
    </source>
</evidence>
<dbReference type="InterPro" id="IPR007627">
    <property type="entry name" value="RNA_pol_sigma70_r2"/>
</dbReference>
<feature type="compositionally biased region" description="Low complexity" evidence="2">
    <location>
        <begin position="462"/>
        <end position="474"/>
    </location>
</feature>
<dbReference type="InterPro" id="IPR013325">
    <property type="entry name" value="RNA_pol_sigma_r2"/>
</dbReference>
<comment type="similarity">
    <text evidence="1">Belongs to the sigma-70 factor family. ECF subfamily.</text>
</comment>
<dbReference type="InterPro" id="IPR014044">
    <property type="entry name" value="CAP_dom"/>
</dbReference>
<dbReference type="Pfam" id="PF00188">
    <property type="entry name" value="CAP"/>
    <property type="match status" value="1"/>
</dbReference>
<dbReference type="InterPro" id="IPR000838">
    <property type="entry name" value="RNA_pol_sigma70_ECF_CS"/>
</dbReference>
<dbReference type="Gene3D" id="1.10.1740.10">
    <property type="match status" value="1"/>
</dbReference>
<keyword evidence="3" id="KW-0472">Membrane</keyword>
<feature type="compositionally biased region" description="Low complexity" evidence="2">
    <location>
        <begin position="482"/>
        <end position="493"/>
    </location>
</feature>
<protein>
    <recommendedName>
        <fullName evidence="1">RNA polymerase sigma factor</fullName>
    </recommendedName>
</protein>
<evidence type="ECO:0000256" key="3">
    <source>
        <dbReference type="SAM" id="Phobius"/>
    </source>
</evidence>
<dbReference type="Gene3D" id="3.40.33.10">
    <property type="entry name" value="CAP"/>
    <property type="match status" value="1"/>
</dbReference>
<dbReference type="SUPFAM" id="SSF55797">
    <property type="entry name" value="PR-1-like"/>
    <property type="match status" value="1"/>
</dbReference>
<proteinExistence type="inferred from homology"/>
<dbReference type="SUPFAM" id="SSF88946">
    <property type="entry name" value="Sigma2 domain of RNA polymerase sigma factors"/>
    <property type="match status" value="1"/>
</dbReference>
<feature type="compositionally biased region" description="Gly residues" evidence="2">
    <location>
        <begin position="333"/>
        <end position="377"/>
    </location>
</feature>
<dbReference type="CDD" id="cd05379">
    <property type="entry name" value="CAP_bacterial"/>
    <property type="match status" value="1"/>
</dbReference>
<keyword evidence="3" id="KW-0812">Transmembrane</keyword>
<evidence type="ECO:0000256" key="1">
    <source>
        <dbReference type="RuleBase" id="RU000716"/>
    </source>
</evidence>
<dbReference type="PROSITE" id="PS01063">
    <property type="entry name" value="SIGMA70_ECF"/>
    <property type="match status" value="1"/>
</dbReference>
<organism evidence="6 7">
    <name type="scientific">Streptomyces graminearus</name>
    <dbReference type="NCBI Taxonomy" id="284030"/>
    <lineage>
        <taxon>Bacteria</taxon>
        <taxon>Bacillati</taxon>
        <taxon>Actinomycetota</taxon>
        <taxon>Actinomycetes</taxon>
        <taxon>Kitasatosporales</taxon>
        <taxon>Streptomycetaceae</taxon>
        <taxon>Streptomyces</taxon>
    </lineage>
</organism>
<keyword evidence="3" id="KW-1133">Transmembrane helix</keyword>
<keyword evidence="1" id="KW-0731">Sigma factor</keyword>
<dbReference type="Proteomes" id="UP001501721">
    <property type="component" value="Unassembled WGS sequence"/>
</dbReference>
<reference evidence="7" key="1">
    <citation type="journal article" date="2019" name="Int. J. Syst. Evol. Microbiol.">
        <title>The Global Catalogue of Microorganisms (GCM) 10K type strain sequencing project: providing services to taxonomists for standard genome sequencing and annotation.</title>
        <authorList>
            <consortium name="The Broad Institute Genomics Platform"/>
            <consortium name="The Broad Institute Genome Sequencing Center for Infectious Disease"/>
            <person name="Wu L."/>
            <person name="Ma J."/>
        </authorList>
    </citation>
    <scope>NUCLEOTIDE SEQUENCE [LARGE SCALE GENOMIC DNA]</scope>
    <source>
        <strain evidence="7">JCM 6923</strain>
    </source>
</reference>
<evidence type="ECO:0000259" key="4">
    <source>
        <dbReference type="Pfam" id="PF00188"/>
    </source>
</evidence>
<accession>A0ABP5YE87</accession>
<dbReference type="EMBL" id="BAAATL010000010">
    <property type="protein sequence ID" value="GAA2479752.1"/>
    <property type="molecule type" value="Genomic_DNA"/>
</dbReference>
<keyword evidence="1" id="KW-0804">Transcription</keyword>
<dbReference type="Pfam" id="PF04542">
    <property type="entry name" value="Sigma70_r2"/>
    <property type="match status" value="1"/>
</dbReference>
<gene>
    <name evidence="6" type="ORF">GCM10010422_25110</name>
</gene>
<feature type="domain" description="RNA polymerase sigma-70 region 2" evidence="5">
    <location>
        <begin position="77"/>
        <end position="143"/>
    </location>
</feature>
<keyword evidence="7" id="KW-1185">Reference proteome</keyword>
<keyword evidence="1" id="KW-0805">Transcription regulation</keyword>
<feature type="compositionally biased region" description="Basic residues" evidence="2">
    <location>
        <begin position="452"/>
        <end position="461"/>
    </location>
</feature>
<feature type="region of interest" description="Disordered" evidence="2">
    <location>
        <begin position="429"/>
        <end position="493"/>
    </location>
</feature>
<evidence type="ECO:0000313" key="6">
    <source>
        <dbReference type="EMBL" id="GAA2479752.1"/>
    </source>
</evidence>
<feature type="compositionally biased region" description="Low complexity" evidence="2">
    <location>
        <begin position="432"/>
        <end position="448"/>
    </location>
</feature>
<feature type="region of interest" description="Disordered" evidence="2">
    <location>
        <begin position="331"/>
        <end position="386"/>
    </location>
</feature>
<dbReference type="NCBIfam" id="TIGR02937">
    <property type="entry name" value="sigma70-ECF"/>
    <property type="match status" value="1"/>
</dbReference>
<sequence>MPRPRAPCREPVAVSDRNSLPDNCYPGRFERSPSHREQSFGVEDGKHLMSTRHTDAVQTAALVIAAREGDAAAQDALISAYLPLVYNIVGRALNGSVDVDDVVQETMLRALDGLGGLRAPERFRSWLVAIAMNQVRSHWQDRQSAPATVEEAYDLADPGADFVDLTVVQLQLSGQRQETAHATRWLEPDDRGLLSLWWLECAGELTRAEVAAALELTPEHTAVRVQRMKAQLEAARVVVRALDARPRCEELRGVLGAWDGKPSALWRKRIARHARGCSRCSGLWSGLMPAEGLLAGLALVAAAPALLAALRSASAFTGMAPVAAASPFDASTGSGGPGSGGGSASGSGSGSVSGSGGGRRAARGRSGGPGDGRGGTRGASRRRRRMRRRVVGGVVVACVAGGGLWYFGMDTGSGGGDITAERSANASVADLSAPSAVPTSASPSPSASKSEKPKKPKKKPTRSPSPSPTRKSTPTPRPTTPQAPVRTTAPAPAGDTVSQVIALVNKERASAGCSALTADPQLQQAAQAHSDDMAARNFFDHVNPDGVDPGQRITAAGYRWSTYGENIARGQQTPASVMDSWMHSSGHRANILNCAFKNIGVGVHKGAGGPWWTQDFGAKM</sequence>
<dbReference type="InterPro" id="IPR035940">
    <property type="entry name" value="CAP_sf"/>
</dbReference>
<keyword evidence="1" id="KW-0238">DNA-binding</keyword>
<evidence type="ECO:0000313" key="7">
    <source>
        <dbReference type="Proteomes" id="UP001501721"/>
    </source>
</evidence>
<feature type="domain" description="SCP" evidence="4">
    <location>
        <begin position="502"/>
        <end position="616"/>
    </location>
</feature>
<evidence type="ECO:0000259" key="5">
    <source>
        <dbReference type="Pfam" id="PF04542"/>
    </source>
</evidence>